<dbReference type="InterPro" id="IPR051398">
    <property type="entry name" value="Polysacch_Deacetylase"/>
</dbReference>
<gene>
    <name evidence="3" type="ORF">PRECH8_28270</name>
</gene>
<dbReference type="SUPFAM" id="SSF88713">
    <property type="entry name" value="Glycoside hydrolase/deacetylase"/>
    <property type="match status" value="1"/>
</dbReference>
<comment type="caution">
    <text evidence="3">The sequence shown here is derived from an EMBL/GenBank/DDBJ whole genome shotgun (WGS) entry which is preliminary data.</text>
</comment>
<reference evidence="3" key="1">
    <citation type="submission" date="2020-08" db="EMBL/GenBank/DDBJ databases">
        <authorList>
            <person name="Uke A."/>
            <person name="Chhe C."/>
            <person name="Baramee S."/>
            <person name="Kosugi A."/>
        </authorList>
    </citation>
    <scope>NUCLEOTIDE SEQUENCE</scope>
    <source>
        <strain evidence="3">DA-C8</strain>
    </source>
</reference>
<dbReference type="Gene3D" id="3.20.20.370">
    <property type="entry name" value="Glycoside hydrolase/deacetylase"/>
    <property type="match status" value="1"/>
</dbReference>
<dbReference type="GO" id="GO:0005975">
    <property type="term" value="P:carbohydrate metabolic process"/>
    <property type="evidence" value="ECO:0007669"/>
    <property type="project" value="InterPro"/>
</dbReference>
<name>A0A916VHE0_9BACL</name>
<proteinExistence type="predicted"/>
<dbReference type="PROSITE" id="PS51677">
    <property type="entry name" value="NODB"/>
    <property type="match status" value="1"/>
</dbReference>
<keyword evidence="1" id="KW-0732">Signal</keyword>
<dbReference type="InterPro" id="IPR002509">
    <property type="entry name" value="NODB_dom"/>
</dbReference>
<reference evidence="3" key="2">
    <citation type="journal article" date="2021" name="Data Brief">
        <title>Draft genome sequence data of the facultative, thermophilic, xylanolytic bacterium Paenibacillus sp. strain DA-C8.</title>
        <authorList>
            <person name="Chhe C."/>
            <person name="Uke A."/>
            <person name="Baramee S."/>
            <person name="Ungkulpasvich U."/>
            <person name="Tachaapaikoon C."/>
            <person name="Pason P."/>
            <person name="Waeonukul R."/>
            <person name="Ratanakhanokchai K."/>
            <person name="Kosugi A."/>
        </authorList>
    </citation>
    <scope>NUCLEOTIDE SEQUENCE</scope>
    <source>
        <strain evidence="3">DA-C8</strain>
    </source>
</reference>
<dbReference type="AlphaFoldDB" id="A0A916VHE0"/>
<sequence length="188" mass="21432">MHYLHEQGYTTLTIDQYFALLDGKEEEVPEKPILITFDDNTDDFVEYVMPILTSYGMTAVQFTVSGWIDRENHMTSDQITAIIQQGIDVENHTVNHLFLSKLSRDEQYTEIAEATKQLRDLTGKTSDVFAYPYGDYNADTMAVLEELGFRGAFIVGGGKSTPKTPRMELPRYVILRHHTLADLIEMIS</sequence>
<accession>A0A916VHE0</accession>
<evidence type="ECO:0000256" key="1">
    <source>
        <dbReference type="ARBA" id="ARBA00022729"/>
    </source>
</evidence>
<dbReference type="PANTHER" id="PTHR34216:SF7">
    <property type="entry name" value="POLY-BETA-1,6-N-ACETYL-D-GLUCOSAMINE N-DEACETYLASE"/>
    <property type="match status" value="1"/>
</dbReference>
<evidence type="ECO:0000313" key="3">
    <source>
        <dbReference type="EMBL" id="GFR39531.1"/>
    </source>
</evidence>
<dbReference type="InterPro" id="IPR011330">
    <property type="entry name" value="Glyco_hydro/deAcase_b/a-brl"/>
</dbReference>
<feature type="domain" description="NodB homology" evidence="2">
    <location>
        <begin position="31"/>
        <end position="188"/>
    </location>
</feature>
<dbReference type="Pfam" id="PF01522">
    <property type="entry name" value="Polysacc_deac_1"/>
    <property type="match status" value="1"/>
</dbReference>
<protein>
    <recommendedName>
        <fullName evidence="2">NodB homology domain-containing protein</fullName>
    </recommendedName>
</protein>
<dbReference type="Proteomes" id="UP000654993">
    <property type="component" value="Unassembled WGS sequence"/>
</dbReference>
<evidence type="ECO:0000313" key="4">
    <source>
        <dbReference type="Proteomes" id="UP000654993"/>
    </source>
</evidence>
<keyword evidence="4" id="KW-1185">Reference proteome</keyword>
<dbReference type="PANTHER" id="PTHR34216">
    <property type="match status" value="1"/>
</dbReference>
<dbReference type="GO" id="GO:0016810">
    <property type="term" value="F:hydrolase activity, acting on carbon-nitrogen (but not peptide) bonds"/>
    <property type="evidence" value="ECO:0007669"/>
    <property type="project" value="InterPro"/>
</dbReference>
<evidence type="ECO:0000259" key="2">
    <source>
        <dbReference type="PROSITE" id="PS51677"/>
    </source>
</evidence>
<dbReference type="CDD" id="cd10918">
    <property type="entry name" value="CE4_NodB_like_5s_6s"/>
    <property type="match status" value="1"/>
</dbReference>
<dbReference type="RefSeq" id="WP_200967722.1">
    <property type="nucleotide sequence ID" value="NZ_BMAQ01000052.1"/>
</dbReference>
<organism evidence="3 4">
    <name type="scientific">Insulibacter thermoxylanivorax</name>
    <dbReference type="NCBI Taxonomy" id="2749268"/>
    <lineage>
        <taxon>Bacteria</taxon>
        <taxon>Bacillati</taxon>
        <taxon>Bacillota</taxon>
        <taxon>Bacilli</taxon>
        <taxon>Bacillales</taxon>
        <taxon>Paenibacillaceae</taxon>
        <taxon>Insulibacter</taxon>
    </lineage>
</organism>
<dbReference type="EMBL" id="BMAQ01000052">
    <property type="protein sequence ID" value="GFR39531.1"/>
    <property type="molecule type" value="Genomic_DNA"/>
</dbReference>